<dbReference type="InterPro" id="IPR029044">
    <property type="entry name" value="Nucleotide-diphossugar_trans"/>
</dbReference>
<comment type="caution">
    <text evidence="2">The sequence shown here is derived from an EMBL/GenBank/DDBJ whole genome shotgun (WGS) entry which is preliminary data.</text>
</comment>
<dbReference type="RefSeq" id="WP_023589930.1">
    <property type="nucleotide sequence ID" value="NZ_ASHX02000001.1"/>
</dbReference>
<evidence type="ECO:0000313" key="3">
    <source>
        <dbReference type="Proteomes" id="UP000095329"/>
    </source>
</evidence>
<protein>
    <submittedName>
        <fullName evidence="2">Glucose-1-phosphate thymidylyltransferase</fullName>
    </submittedName>
</protein>
<organism evidence="2 3">
    <name type="scientific">Streptomyces thermolilacinus SPC6</name>
    <dbReference type="NCBI Taxonomy" id="1306406"/>
    <lineage>
        <taxon>Bacteria</taxon>
        <taxon>Bacillati</taxon>
        <taxon>Actinomycetota</taxon>
        <taxon>Actinomycetes</taxon>
        <taxon>Kitasatosporales</taxon>
        <taxon>Streptomycetaceae</taxon>
        <taxon>Streptomyces</taxon>
    </lineage>
</organism>
<dbReference type="SUPFAM" id="SSF53448">
    <property type="entry name" value="Nucleotide-diphospho-sugar transferases"/>
    <property type="match status" value="1"/>
</dbReference>
<evidence type="ECO:0000313" key="2">
    <source>
        <dbReference type="EMBL" id="OEJ97323.1"/>
    </source>
</evidence>
<dbReference type="PANTHER" id="PTHR42883">
    <property type="entry name" value="GLUCOSE-1-PHOSPHATE THYMIDYLTRANSFERASE"/>
    <property type="match status" value="1"/>
</dbReference>
<dbReference type="InterPro" id="IPR005835">
    <property type="entry name" value="NTP_transferase_dom"/>
</dbReference>
<dbReference type="Pfam" id="PF00483">
    <property type="entry name" value="NTP_transferase"/>
    <property type="match status" value="1"/>
</dbReference>
<dbReference type="InterPro" id="IPR005908">
    <property type="entry name" value="G1P_thy_trans_l"/>
</dbReference>
<dbReference type="OrthoDB" id="9803871at2"/>
<dbReference type="STRING" id="1306406.J116_025595"/>
<proteinExistence type="predicted"/>
<dbReference type="Gene3D" id="3.90.550.10">
    <property type="entry name" value="Spore Coat Polysaccharide Biosynthesis Protein SpsA, Chain A"/>
    <property type="match status" value="1"/>
</dbReference>
<sequence length="353" mass="37578">MKALVLAGGLGTRLRPITHTFAKQLVPVANRPVLFYGLDAIASAGVREVGLVVGAGAREIRDAVGDGSAFGLRAAYLPQQMPLGLAHAVLIAREWLGDDDFVMYLGDNFIQDGINQMVDDFRAGEADAQVLLARVPDPTAFGVAEVGADGTVTALEEKPERPRSDLALVGAYVFTPAVHDAVRAIRPSARGELEITDALSLLVGTGRSVRATRLTGYWKDTGSAVGMLEVNRTVLDTSRARMEGEVDDSSELVGQVVVERGARVLNSRIVGPAVIGARSVISDSHIGPYASIAEGCQVRHSEIEDSIVLTGARLEGVRRVESSLIGREVMVTSARRRPVAHQLILGDHSQVHV</sequence>
<dbReference type="AlphaFoldDB" id="A0A1D3DYB8"/>
<keyword evidence="3" id="KW-1185">Reference proteome</keyword>
<dbReference type="PANTHER" id="PTHR42883:SF2">
    <property type="entry name" value="THYMIDYLYLTRANSFERASE"/>
    <property type="match status" value="1"/>
</dbReference>
<dbReference type="GO" id="GO:0016740">
    <property type="term" value="F:transferase activity"/>
    <property type="evidence" value="ECO:0007669"/>
    <property type="project" value="UniProtKB-KW"/>
</dbReference>
<dbReference type="Gene3D" id="2.160.10.10">
    <property type="entry name" value="Hexapeptide repeat proteins"/>
    <property type="match status" value="1"/>
</dbReference>
<dbReference type="Proteomes" id="UP000095329">
    <property type="component" value="Unassembled WGS sequence"/>
</dbReference>
<accession>A0A1D3DYB8</accession>
<dbReference type="CDD" id="cd04189">
    <property type="entry name" value="G1P_TT_long"/>
    <property type="match status" value="1"/>
</dbReference>
<dbReference type="eggNOG" id="COG1209">
    <property type="taxonomic scope" value="Bacteria"/>
</dbReference>
<reference evidence="2 3" key="1">
    <citation type="journal article" date="2013" name="Genome Announc.">
        <title>Genome Sequence of Streptomyces violaceusniger Strain SPC6, a Halotolerant Streptomycete That Exhibits Rapid Growth and Development.</title>
        <authorList>
            <person name="Chen X."/>
            <person name="Zhang B."/>
            <person name="Zhang W."/>
            <person name="Wu X."/>
            <person name="Zhang M."/>
            <person name="Chen T."/>
            <person name="Liu G."/>
            <person name="Dyson P."/>
        </authorList>
    </citation>
    <scope>NUCLEOTIDE SEQUENCE [LARGE SCALE GENOMIC DNA]</scope>
    <source>
        <strain evidence="2 3">SPC6</strain>
    </source>
</reference>
<evidence type="ECO:0000259" key="1">
    <source>
        <dbReference type="Pfam" id="PF00483"/>
    </source>
</evidence>
<name>A0A1D3DYB8_9ACTN</name>
<dbReference type="EMBL" id="ASHX02000001">
    <property type="protein sequence ID" value="OEJ97323.1"/>
    <property type="molecule type" value="Genomic_DNA"/>
</dbReference>
<gene>
    <name evidence="2" type="ORF">J116_025595</name>
</gene>
<feature type="domain" description="Nucleotidyl transferase" evidence="1">
    <location>
        <begin position="2"/>
        <end position="235"/>
    </location>
</feature>
<dbReference type="NCBIfam" id="TIGR01208">
    <property type="entry name" value="rmlA_long"/>
    <property type="match status" value="1"/>
</dbReference>